<evidence type="ECO:0000256" key="11">
    <source>
        <dbReference type="SAM" id="MobiDB-lite"/>
    </source>
</evidence>
<dbReference type="Gene3D" id="3.90.550.10">
    <property type="entry name" value="Spore Coat Polysaccharide Biosynthesis Protein SpsA, Chain A"/>
    <property type="match status" value="1"/>
</dbReference>
<evidence type="ECO:0000256" key="8">
    <source>
        <dbReference type="ARBA" id="ARBA00040894"/>
    </source>
</evidence>
<proteinExistence type="inferred from homology"/>
<evidence type="ECO:0000313" key="14">
    <source>
        <dbReference type="Proteomes" id="UP001426770"/>
    </source>
</evidence>
<evidence type="ECO:0000256" key="4">
    <source>
        <dbReference type="ARBA" id="ARBA00022676"/>
    </source>
</evidence>
<feature type="region of interest" description="Disordered" evidence="11">
    <location>
        <begin position="1"/>
        <end position="40"/>
    </location>
</feature>
<evidence type="ECO:0000256" key="6">
    <source>
        <dbReference type="ARBA" id="ARBA00022842"/>
    </source>
</evidence>
<comment type="similarity">
    <text evidence="3">Belongs to the glycosyltransferase 2 family.</text>
</comment>
<comment type="caution">
    <text evidence="13">The sequence shown here is derived from an EMBL/GenBank/DDBJ whole genome shotgun (WGS) entry which is preliminary data.</text>
</comment>
<comment type="cofactor">
    <cofactor evidence="1">
        <name>Mn(2+)</name>
        <dbReference type="ChEBI" id="CHEBI:29035"/>
    </cofactor>
</comment>
<dbReference type="InterPro" id="IPR029044">
    <property type="entry name" value="Nucleotide-diphossugar_trans"/>
</dbReference>
<dbReference type="EMBL" id="BAABRR010000004">
    <property type="protein sequence ID" value="GAA5518635.1"/>
    <property type="molecule type" value="Genomic_DNA"/>
</dbReference>
<accession>A0ABP9WFM7</accession>
<comment type="catalytic activity">
    <reaction evidence="10">
        <text>an NDP-alpha-D-glucose + (2R)-3-phosphoglycerate = (2R)-2-O-(alpha-D-glucopyranosyl)-3-phospho-glycerate + a ribonucleoside 5'-diphosphate + H(+)</text>
        <dbReference type="Rhea" id="RHEA:47244"/>
        <dbReference type="ChEBI" id="CHEBI:15378"/>
        <dbReference type="ChEBI" id="CHEBI:57930"/>
        <dbReference type="ChEBI" id="CHEBI:58272"/>
        <dbReference type="ChEBI" id="CHEBI:62600"/>
        <dbReference type="ChEBI" id="CHEBI:76533"/>
        <dbReference type="EC" id="2.4.1.266"/>
    </reaction>
    <physiologicalReaction direction="left-to-right" evidence="10">
        <dbReference type="Rhea" id="RHEA:47245"/>
    </physiologicalReaction>
</comment>
<keyword evidence="6" id="KW-0460">Magnesium</keyword>
<evidence type="ECO:0000313" key="13">
    <source>
        <dbReference type="EMBL" id="GAA5518635.1"/>
    </source>
</evidence>
<keyword evidence="5" id="KW-0808">Transferase</keyword>
<protein>
    <recommendedName>
        <fullName evidence="8">Glucosyl-3-phosphoglycerate synthase</fullName>
        <ecNumber evidence="7">2.4.1.266</ecNumber>
    </recommendedName>
</protein>
<evidence type="ECO:0000256" key="5">
    <source>
        <dbReference type="ARBA" id="ARBA00022679"/>
    </source>
</evidence>
<dbReference type="EC" id="2.4.1.266" evidence="7"/>
<organism evidence="13 14">
    <name type="scientific">Demequina sediminis</name>
    <dbReference type="NCBI Taxonomy" id="1930058"/>
    <lineage>
        <taxon>Bacteria</taxon>
        <taxon>Bacillati</taxon>
        <taxon>Actinomycetota</taxon>
        <taxon>Actinomycetes</taxon>
        <taxon>Micrococcales</taxon>
        <taxon>Demequinaceae</taxon>
        <taxon>Demequina</taxon>
    </lineage>
</organism>
<name>A0ABP9WFM7_9MICO</name>
<dbReference type="PANTHER" id="PTHR48090">
    <property type="entry name" value="UNDECAPRENYL-PHOSPHATE 4-DEOXY-4-FORMAMIDO-L-ARABINOSE TRANSFERASE-RELATED"/>
    <property type="match status" value="1"/>
</dbReference>
<dbReference type="InterPro" id="IPR050256">
    <property type="entry name" value="Glycosyltransferase_2"/>
</dbReference>
<evidence type="ECO:0000256" key="7">
    <source>
        <dbReference type="ARBA" id="ARBA00039022"/>
    </source>
</evidence>
<dbReference type="Proteomes" id="UP001426770">
    <property type="component" value="Unassembled WGS sequence"/>
</dbReference>
<evidence type="ECO:0000256" key="10">
    <source>
        <dbReference type="ARBA" id="ARBA00048997"/>
    </source>
</evidence>
<evidence type="ECO:0000256" key="1">
    <source>
        <dbReference type="ARBA" id="ARBA00001936"/>
    </source>
</evidence>
<evidence type="ECO:0000256" key="9">
    <source>
        <dbReference type="ARBA" id="ARBA00048689"/>
    </source>
</evidence>
<comment type="catalytic activity">
    <reaction evidence="9">
        <text>(2R)-3-phosphoglycerate + UDP-alpha-D-glucose = (2R)-2-O-(alpha-D-glucopyranosyl)-3-phospho-glycerate + UDP + H(+)</text>
        <dbReference type="Rhea" id="RHEA:31319"/>
        <dbReference type="ChEBI" id="CHEBI:15378"/>
        <dbReference type="ChEBI" id="CHEBI:58223"/>
        <dbReference type="ChEBI" id="CHEBI:58272"/>
        <dbReference type="ChEBI" id="CHEBI:58885"/>
        <dbReference type="ChEBI" id="CHEBI:62600"/>
        <dbReference type="EC" id="2.4.1.266"/>
    </reaction>
    <physiologicalReaction direction="left-to-right" evidence="9">
        <dbReference type="Rhea" id="RHEA:31320"/>
    </physiologicalReaction>
</comment>
<dbReference type="InterPro" id="IPR001173">
    <property type="entry name" value="Glyco_trans_2-like"/>
</dbReference>
<dbReference type="SUPFAM" id="SSF53448">
    <property type="entry name" value="Nucleotide-diphospho-sugar transferases"/>
    <property type="match status" value="1"/>
</dbReference>
<keyword evidence="14" id="KW-1185">Reference proteome</keyword>
<gene>
    <name evidence="13" type="ORF">Lsed01_01065</name>
</gene>
<feature type="domain" description="Glycosyltransferase 2-like" evidence="12">
    <location>
        <begin position="48"/>
        <end position="114"/>
    </location>
</feature>
<dbReference type="Pfam" id="PF00535">
    <property type="entry name" value="Glycos_transf_2"/>
    <property type="match status" value="1"/>
</dbReference>
<evidence type="ECO:0000259" key="12">
    <source>
        <dbReference type="Pfam" id="PF00535"/>
    </source>
</evidence>
<reference evidence="13 14" key="1">
    <citation type="submission" date="2024-02" db="EMBL/GenBank/DDBJ databases">
        <title>Lysinimicrobium sediminis NBRC 112286.</title>
        <authorList>
            <person name="Ichikawa N."/>
            <person name="Katano-Makiyama Y."/>
            <person name="Hidaka K."/>
        </authorList>
    </citation>
    <scope>NUCLEOTIDE SEQUENCE [LARGE SCALE GENOMIC DNA]</scope>
    <source>
        <strain evidence="13 14">NBRC 112286</strain>
    </source>
</reference>
<evidence type="ECO:0000256" key="2">
    <source>
        <dbReference type="ARBA" id="ARBA00001946"/>
    </source>
</evidence>
<comment type="cofactor">
    <cofactor evidence="2">
        <name>Mg(2+)</name>
        <dbReference type="ChEBI" id="CHEBI:18420"/>
    </cofactor>
</comment>
<evidence type="ECO:0000256" key="3">
    <source>
        <dbReference type="ARBA" id="ARBA00006739"/>
    </source>
</evidence>
<dbReference type="PANTHER" id="PTHR48090:SF10">
    <property type="entry name" value="GLUCOSYL-3-PHOSPHOGLYCERATE SYNTHASE"/>
    <property type="match status" value="1"/>
</dbReference>
<feature type="compositionally biased region" description="Low complexity" evidence="11">
    <location>
        <begin position="9"/>
        <end position="25"/>
    </location>
</feature>
<keyword evidence="4" id="KW-0328">Glycosyltransferase</keyword>
<sequence length="294" mass="30604">MTRLDDVSAAEGSAPRRAAGEGARPARGRLPRLRSGPPVTPGPAAAALIVAHDQARRIAATVRAALAIPGVDLVLVVDDGSTDNTQDLARRAGAVVVRHSHVRGRSAAVETGASVIAMRDEPGAPPRAVLLLDPNLGHYAIGAAPLVPAVLEGVCDLAIALTDAQAVAPGVPSGIARTAVERATGWSPRQPLSRIRCVTREALEASLPLARGSGLEPGMTLDVLAAGLAITEVECDIRHKGPSIDDRTPMGRANRYREVLTAVSTRRVRASIDSTRAAIVRRRPEAASDPREDA</sequence>